<dbReference type="InterPro" id="IPR024501">
    <property type="entry name" value="DUF3141"/>
</dbReference>
<dbReference type="Pfam" id="PF11339">
    <property type="entry name" value="DUF3141"/>
    <property type="match status" value="1"/>
</dbReference>
<dbReference type="OrthoDB" id="7231451at2"/>
<dbReference type="EMBL" id="QGNA01000005">
    <property type="protein sequence ID" value="PWS35202.1"/>
    <property type="molecule type" value="Genomic_DNA"/>
</dbReference>
<dbReference type="AlphaFoldDB" id="A0A317F9N0"/>
<sequence length="760" mass="83620">MTMPAHPSLFPWAAYGLDAWQRSVLFLDVLRERGNAFLEREDDPMRHVLTFGFDLVLDGRDLPRPVNYWMARVTPPEGAPPTDPLARPFIVIDPRAGHGPGIGGFKADSEIGVAINAGHPCYFVGFRPEPEPGQTIEDVVRAIVAFAEEVGRRHHDAEGKPVAIGNCQAGWALLMAAAIRPEAFGPIMVAGSPISTWAGVPGKAPMRYLGGLLGGSWLTAMTGDIGGGKFDGAWLVTNFESGNPANTYWTKQYEVWADVDKAADRYLGFEKWWGGHVRLNAEEMQFIVDQLFVGNRLATGELIFSDGTRVDPRAIQSPIIVFCSEGDDITPPAQALSWITDLYGDENDLRTHGQTIVYSVHGSIGHLGIFVSGGVARKEHNEFASNMDMIDVLPPGLYEAVLRPAKEEARAELIGGEWLVNFEARRFADLARHGGTDAEDEKRFAAARRVSEANLALYRQFAQPAVRALATPPVTWAMEQLHPARMSYTLFSDRNPAMAWVRWAAEFARADRRPVADDNPGRVAERQVSEAVTRMLEAYGRQRDALSERVFQEVYSSPLVQAATGLAAETAPPRARPGQIPDHARFVALATERLRAAMAEGGLNEAVLRALMWVRLPTASADERSFAIIRRIRAALGRERLPLAEFKRTIRQQFFMLLIDEARAIETLPALLPDDPAVRAKALAVLRSVVEAAGEMPEEAARRMAEVERMFGSDDRALLERPTGDQGTLPQGGPALRFKMSPRPDRAAAGARGNRKGQHR</sequence>
<comment type="caution">
    <text evidence="2">The sequence shown here is derived from an EMBL/GenBank/DDBJ whole genome shotgun (WGS) entry which is preliminary data.</text>
</comment>
<proteinExistence type="predicted"/>
<dbReference type="InterPro" id="IPR051321">
    <property type="entry name" value="PHA/PHB_synthase"/>
</dbReference>
<dbReference type="Proteomes" id="UP000245765">
    <property type="component" value="Unassembled WGS sequence"/>
</dbReference>
<dbReference type="Gene3D" id="3.40.50.1820">
    <property type="entry name" value="alpha/beta hydrolase"/>
    <property type="match status" value="1"/>
</dbReference>
<evidence type="ECO:0000313" key="2">
    <source>
        <dbReference type="EMBL" id="PWS35202.1"/>
    </source>
</evidence>
<keyword evidence="3" id="KW-1185">Reference proteome</keyword>
<organism evidence="2 3">
    <name type="scientific">Falsiroseomonas bella</name>
    <dbReference type="NCBI Taxonomy" id="2184016"/>
    <lineage>
        <taxon>Bacteria</taxon>
        <taxon>Pseudomonadati</taxon>
        <taxon>Pseudomonadota</taxon>
        <taxon>Alphaproteobacteria</taxon>
        <taxon>Acetobacterales</taxon>
        <taxon>Roseomonadaceae</taxon>
        <taxon>Falsiroseomonas</taxon>
    </lineage>
</organism>
<dbReference type="PANTHER" id="PTHR36837">
    <property type="entry name" value="POLY(3-HYDROXYALKANOATE) POLYMERASE SUBUNIT PHAC"/>
    <property type="match status" value="1"/>
</dbReference>
<dbReference type="PANTHER" id="PTHR36837:SF2">
    <property type="entry name" value="POLY(3-HYDROXYALKANOATE) POLYMERASE SUBUNIT PHAC"/>
    <property type="match status" value="1"/>
</dbReference>
<evidence type="ECO:0000256" key="1">
    <source>
        <dbReference type="SAM" id="MobiDB-lite"/>
    </source>
</evidence>
<reference evidence="3" key="1">
    <citation type="submission" date="2018-05" db="EMBL/GenBank/DDBJ databases">
        <authorList>
            <person name="Du Z."/>
            <person name="Wang X."/>
        </authorList>
    </citation>
    <scope>NUCLEOTIDE SEQUENCE [LARGE SCALE GENOMIC DNA]</scope>
    <source>
        <strain evidence="3">CQN31</strain>
    </source>
</reference>
<accession>A0A317F9N0</accession>
<feature type="region of interest" description="Disordered" evidence="1">
    <location>
        <begin position="714"/>
        <end position="760"/>
    </location>
</feature>
<protein>
    <recommendedName>
        <fullName evidence="4">3-hydroxyalkanoate synthetase</fullName>
    </recommendedName>
</protein>
<name>A0A317F9N0_9PROT</name>
<feature type="compositionally biased region" description="Basic and acidic residues" evidence="1">
    <location>
        <begin position="714"/>
        <end position="723"/>
    </location>
</feature>
<evidence type="ECO:0000313" key="3">
    <source>
        <dbReference type="Proteomes" id="UP000245765"/>
    </source>
</evidence>
<gene>
    <name evidence="2" type="ORF">DFH01_23140</name>
</gene>
<evidence type="ECO:0008006" key="4">
    <source>
        <dbReference type="Google" id="ProtNLM"/>
    </source>
</evidence>
<dbReference type="SUPFAM" id="SSF53474">
    <property type="entry name" value="alpha/beta-Hydrolases"/>
    <property type="match status" value="1"/>
</dbReference>
<dbReference type="InterPro" id="IPR029058">
    <property type="entry name" value="AB_hydrolase_fold"/>
</dbReference>